<protein>
    <submittedName>
        <fullName evidence="3">Histidine decarboxylase</fullName>
        <ecNumber evidence="3">4.1.1.22</ecNumber>
    </submittedName>
</protein>
<dbReference type="Proteomes" id="UP000053555">
    <property type="component" value="Unassembled WGS sequence"/>
</dbReference>
<name>A0A0B2SNA5_GLYSO</name>
<dbReference type="AlphaFoldDB" id="A0A0B2SNA5"/>
<dbReference type="InterPro" id="IPR051151">
    <property type="entry name" value="Group_II_Decarboxylase"/>
</dbReference>
<comment type="similarity">
    <text evidence="1">Belongs to the group II decarboxylase family.</text>
</comment>
<evidence type="ECO:0000256" key="1">
    <source>
        <dbReference type="ARBA" id="ARBA00009533"/>
    </source>
</evidence>
<proteinExistence type="inferred from homology"/>
<dbReference type="SUPFAM" id="SSF53383">
    <property type="entry name" value="PLP-dependent transferases"/>
    <property type="match status" value="1"/>
</dbReference>
<evidence type="ECO:0000256" key="2">
    <source>
        <dbReference type="ARBA" id="ARBA00022793"/>
    </source>
</evidence>
<evidence type="ECO:0000313" key="3">
    <source>
        <dbReference type="EMBL" id="KHN46425.1"/>
    </source>
</evidence>
<dbReference type="PANTHER" id="PTHR46101">
    <property type="match status" value="1"/>
</dbReference>
<dbReference type="InterPro" id="IPR015421">
    <property type="entry name" value="PyrdxlP-dep_Trfase_major"/>
</dbReference>
<keyword evidence="3" id="KW-0456">Lyase</keyword>
<gene>
    <name evidence="3" type="ORF">glysoja_031743</name>
</gene>
<dbReference type="InterPro" id="IPR015424">
    <property type="entry name" value="PyrdxlP-dep_Trfase"/>
</dbReference>
<dbReference type="EMBL" id="KN641209">
    <property type="protein sequence ID" value="KHN46425.1"/>
    <property type="molecule type" value="Genomic_DNA"/>
</dbReference>
<accession>A0A0B2SNA5</accession>
<organism evidence="3">
    <name type="scientific">Glycine soja</name>
    <name type="common">Wild soybean</name>
    <dbReference type="NCBI Taxonomy" id="3848"/>
    <lineage>
        <taxon>Eukaryota</taxon>
        <taxon>Viridiplantae</taxon>
        <taxon>Streptophyta</taxon>
        <taxon>Embryophyta</taxon>
        <taxon>Tracheophyta</taxon>
        <taxon>Spermatophyta</taxon>
        <taxon>Magnoliopsida</taxon>
        <taxon>eudicotyledons</taxon>
        <taxon>Gunneridae</taxon>
        <taxon>Pentapetalae</taxon>
        <taxon>rosids</taxon>
        <taxon>fabids</taxon>
        <taxon>Fabales</taxon>
        <taxon>Fabaceae</taxon>
        <taxon>Papilionoideae</taxon>
        <taxon>50 kb inversion clade</taxon>
        <taxon>NPAAA clade</taxon>
        <taxon>indigoferoid/millettioid clade</taxon>
        <taxon>Phaseoleae</taxon>
        <taxon>Glycine</taxon>
        <taxon>Glycine subgen. Soja</taxon>
    </lineage>
</organism>
<dbReference type="EC" id="4.1.1.22" evidence="3"/>
<keyword evidence="2" id="KW-0210">Decarboxylase</keyword>
<dbReference type="Gene3D" id="3.40.640.10">
    <property type="entry name" value="Type I PLP-dependent aspartate aminotransferase-like (Major domain)"/>
    <property type="match status" value="1"/>
</dbReference>
<reference evidence="3" key="1">
    <citation type="submission" date="2014-07" db="EMBL/GenBank/DDBJ databases">
        <title>Identification of a novel salt tolerance gene in wild soybean by whole-genome sequencing.</title>
        <authorList>
            <person name="Lam H.-M."/>
            <person name="Qi X."/>
            <person name="Li M.-W."/>
            <person name="Liu X."/>
            <person name="Xie M."/>
            <person name="Ni M."/>
            <person name="Xu X."/>
        </authorList>
    </citation>
    <scope>NUCLEOTIDE SEQUENCE [LARGE SCALE GENOMIC DNA]</scope>
    <source>
        <tissue evidence="3">Root</tissue>
    </source>
</reference>
<dbReference type="GO" id="GO:0004398">
    <property type="term" value="F:histidine decarboxylase activity"/>
    <property type="evidence" value="ECO:0007669"/>
    <property type="project" value="UniProtKB-EC"/>
</dbReference>
<dbReference type="PANTHER" id="PTHR46101:SF17">
    <property type="entry name" value="SERINE DECARBOXYLASE"/>
    <property type="match status" value="1"/>
</dbReference>
<sequence>MNARYLHNQLLDAEIGTMLNEFSNIVVFERPLDEDFFRRRMKCVKISTLTSGEIDCANLRNLVLAHKDKPAIINLNIGTTMKGAIDDLDLVIQTLEGCGFTRDRFYIHCDGALFGMMLPFVKQLVQCWNLACNGNIAHVMVMQHITVKMLDSFVGEFRKKRSFWFEDGQLQPLCIANDIGSRNCACSMHR</sequence>